<gene>
    <name evidence="3" type="ORF">PG996_003531</name>
</gene>
<dbReference type="PANTHER" id="PTHR39466">
    <property type="entry name" value="RGS DOMAIN-CONTAINING PROTEIN"/>
    <property type="match status" value="1"/>
</dbReference>
<dbReference type="InterPro" id="IPR044926">
    <property type="entry name" value="RGS_subdomain_2"/>
</dbReference>
<feature type="compositionally biased region" description="Polar residues" evidence="1">
    <location>
        <begin position="162"/>
        <end position="176"/>
    </location>
</feature>
<sequence>MLGRYGQSFSPSLPHLICTANDWQRIAHHHHLMPLLFYRRPDYLRRDKAAFTDADYADCLERAEACKSQIPESLSFEEIARNRTLPVRQATTTEIKSNTSTKALIQPCSLNDFMDYLMYVEYDAECLQFFLWYCDYVERWSLLPQEQKDSSPVWDPSKIVTRPSTTRARSNSSSESAGRMNHILEIMEKSPRYDRSNVTSPTSATSLKNFSWPKSTFSGEYQINKAQRDGRPFSVQPFREEMTRIVRHYISTSGPRQLNLTHADRIACIQAVEHTTHPSALLPAFVAAETLLKGQCHPNFIRWSISNSSRPRVLFGRFLSTVLVTLGLGMNAALILSSLSRFLRLIPALFFFVGFLFYLASRHGMCVILHWNYKRNLRPWEQFADEDFTSTSSSSSPDEAPLDNTRDEEKKRRPSSSSSSSAMTKVASSIDPLRKPSLQSLGGPNDLFGAEPWVGTYQQKSFWRKVFEVSITTRNTQVRAMQDRVVRRALLWSGLISLALTAGALAAPVLGLF</sequence>
<dbReference type="InterPro" id="IPR036305">
    <property type="entry name" value="RGS_sf"/>
</dbReference>
<evidence type="ECO:0000256" key="1">
    <source>
        <dbReference type="SAM" id="MobiDB-lite"/>
    </source>
</evidence>
<dbReference type="Gene3D" id="1.10.167.10">
    <property type="entry name" value="Regulator of G-protein Signalling 4, domain 2"/>
    <property type="match status" value="1"/>
</dbReference>
<name>A0ABR1W466_9PEZI</name>
<dbReference type="SUPFAM" id="SSF48097">
    <property type="entry name" value="Regulator of G-protein signaling, RGS"/>
    <property type="match status" value="1"/>
</dbReference>
<feature type="transmembrane region" description="Helical" evidence="2">
    <location>
        <begin position="342"/>
        <end position="360"/>
    </location>
</feature>
<protein>
    <recommendedName>
        <fullName evidence="5">RGS domain-containing protein</fullName>
    </recommendedName>
</protein>
<reference evidence="3 4" key="1">
    <citation type="submission" date="2023-01" db="EMBL/GenBank/DDBJ databases">
        <title>Analysis of 21 Apiospora genomes using comparative genomics revels a genus with tremendous synthesis potential of carbohydrate active enzymes and secondary metabolites.</title>
        <authorList>
            <person name="Sorensen T."/>
        </authorList>
    </citation>
    <scope>NUCLEOTIDE SEQUENCE [LARGE SCALE GENOMIC DNA]</scope>
    <source>
        <strain evidence="3 4">CBS 83171</strain>
    </source>
</reference>
<accession>A0ABR1W466</accession>
<keyword evidence="2" id="KW-1133">Transmembrane helix</keyword>
<evidence type="ECO:0000313" key="4">
    <source>
        <dbReference type="Proteomes" id="UP001446871"/>
    </source>
</evidence>
<feature type="transmembrane region" description="Helical" evidence="2">
    <location>
        <begin position="314"/>
        <end position="336"/>
    </location>
</feature>
<feature type="region of interest" description="Disordered" evidence="1">
    <location>
        <begin position="147"/>
        <end position="177"/>
    </location>
</feature>
<organism evidence="3 4">
    <name type="scientific">Apiospora saccharicola</name>
    <dbReference type="NCBI Taxonomy" id="335842"/>
    <lineage>
        <taxon>Eukaryota</taxon>
        <taxon>Fungi</taxon>
        <taxon>Dikarya</taxon>
        <taxon>Ascomycota</taxon>
        <taxon>Pezizomycotina</taxon>
        <taxon>Sordariomycetes</taxon>
        <taxon>Xylariomycetidae</taxon>
        <taxon>Amphisphaeriales</taxon>
        <taxon>Apiosporaceae</taxon>
        <taxon>Apiospora</taxon>
    </lineage>
</organism>
<evidence type="ECO:0000256" key="2">
    <source>
        <dbReference type="SAM" id="Phobius"/>
    </source>
</evidence>
<dbReference type="Proteomes" id="UP001446871">
    <property type="component" value="Unassembled WGS sequence"/>
</dbReference>
<feature type="region of interest" description="Disordered" evidence="1">
    <location>
        <begin position="388"/>
        <end position="424"/>
    </location>
</feature>
<dbReference type="EMBL" id="JAQQWM010000002">
    <property type="protein sequence ID" value="KAK8077361.1"/>
    <property type="molecule type" value="Genomic_DNA"/>
</dbReference>
<evidence type="ECO:0000313" key="3">
    <source>
        <dbReference type="EMBL" id="KAK8077361.1"/>
    </source>
</evidence>
<dbReference type="PANTHER" id="PTHR39466:SF1">
    <property type="entry name" value="RGS DOMAIN-CONTAINING PROTEIN"/>
    <property type="match status" value="1"/>
</dbReference>
<evidence type="ECO:0008006" key="5">
    <source>
        <dbReference type="Google" id="ProtNLM"/>
    </source>
</evidence>
<keyword evidence="2" id="KW-0472">Membrane</keyword>
<proteinExistence type="predicted"/>
<comment type="caution">
    <text evidence="3">The sequence shown here is derived from an EMBL/GenBank/DDBJ whole genome shotgun (WGS) entry which is preliminary data.</text>
</comment>
<feature type="transmembrane region" description="Helical" evidence="2">
    <location>
        <begin position="489"/>
        <end position="510"/>
    </location>
</feature>
<keyword evidence="4" id="KW-1185">Reference proteome</keyword>
<keyword evidence="2" id="KW-0812">Transmembrane</keyword>